<keyword evidence="4 6" id="KW-0289">Folate biosynthesis</keyword>
<comment type="caution">
    <text evidence="8">The sequence shown here is derived from an EMBL/GenBank/DDBJ whole genome shotgun (WGS) entry which is preliminary data.</text>
</comment>
<reference evidence="8 9" key="1">
    <citation type="submission" date="2019-06" db="EMBL/GenBank/DDBJ databases">
        <title>Genomic Encyclopedia of Type Strains, Phase IV (KMG-V): Genome sequencing to study the core and pangenomes of soil and plant-associated prokaryotes.</title>
        <authorList>
            <person name="Whitman W."/>
        </authorList>
    </citation>
    <scope>NUCLEOTIDE SEQUENCE [LARGE SCALE GENOMIC DNA]</scope>
    <source>
        <strain evidence="8 9">BR 11622</strain>
    </source>
</reference>
<comment type="catalytic activity">
    <reaction evidence="1 6">
        <text>7,8-dihydroneopterin = 6-hydroxymethyl-7,8-dihydropterin + glycolaldehyde</text>
        <dbReference type="Rhea" id="RHEA:10540"/>
        <dbReference type="ChEBI" id="CHEBI:17001"/>
        <dbReference type="ChEBI" id="CHEBI:17071"/>
        <dbReference type="ChEBI" id="CHEBI:44841"/>
        <dbReference type="EC" id="4.1.2.25"/>
    </reaction>
</comment>
<evidence type="ECO:0000256" key="3">
    <source>
        <dbReference type="ARBA" id="ARBA00005708"/>
    </source>
</evidence>
<evidence type="ECO:0000256" key="4">
    <source>
        <dbReference type="ARBA" id="ARBA00022909"/>
    </source>
</evidence>
<sequence length="155" mass="16960">MNTLFAQVTGTAAKAAPAQARPAVANPPLANSPVAVPPLARIFVRDLVVMAVIGIYDHEKRQAQRLRVNLDMMVLDRQGQRRDDIADVVSYEDGVNIVRDLAAQGHLNLVETFAETVAQRLLKDTRVHSVTVRVEKLDVFPDAASAGIEITRQRG</sequence>
<dbReference type="OrthoDB" id="5297888at2"/>
<dbReference type="GO" id="GO:0005737">
    <property type="term" value="C:cytoplasm"/>
    <property type="evidence" value="ECO:0007669"/>
    <property type="project" value="TreeGrafter"/>
</dbReference>
<dbReference type="Gene3D" id="3.30.1130.10">
    <property type="match status" value="1"/>
</dbReference>
<dbReference type="EMBL" id="VITR01000002">
    <property type="protein sequence ID" value="TWB45426.1"/>
    <property type="molecule type" value="Genomic_DNA"/>
</dbReference>
<evidence type="ECO:0000256" key="1">
    <source>
        <dbReference type="ARBA" id="ARBA00001353"/>
    </source>
</evidence>
<dbReference type="GO" id="GO:0004150">
    <property type="term" value="F:dihydroneopterin aldolase activity"/>
    <property type="evidence" value="ECO:0007669"/>
    <property type="project" value="UniProtKB-UniRule"/>
</dbReference>
<dbReference type="SUPFAM" id="SSF55620">
    <property type="entry name" value="Tetrahydrobiopterin biosynthesis enzymes-like"/>
    <property type="match status" value="1"/>
</dbReference>
<dbReference type="PANTHER" id="PTHR42844">
    <property type="entry name" value="DIHYDRONEOPTERIN ALDOLASE 1-RELATED"/>
    <property type="match status" value="1"/>
</dbReference>
<dbReference type="GO" id="GO:0046654">
    <property type="term" value="P:tetrahydrofolate biosynthetic process"/>
    <property type="evidence" value="ECO:0007669"/>
    <property type="project" value="UniProtKB-UniRule"/>
</dbReference>
<name>A0A560HG62_9PROT</name>
<dbReference type="RefSeq" id="WP_145729815.1">
    <property type="nucleotide sequence ID" value="NZ_VITR01000002.1"/>
</dbReference>
<dbReference type="NCBIfam" id="TIGR00526">
    <property type="entry name" value="folB_dom"/>
    <property type="match status" value="1"/>
</dbReference>
<dbReference type="Proteomes" id="UP000315751">
    <property type="component" value="Unassembled WGS sequence"/>
</dbReference>
<dbReference type="SMART" id="SM00905">
    <property type="entry name" value="FolB"/>
    <property type="match status" value="1"/>
</dbReference>
<dbReference type="InterPro" id="IPR006156">
    <property type="entry name" value="Dihydroneopterin_aldolase"/>
</dbReference>
<organism evidence="8 9">
    <name type="scientific">Nitrospirillum amazonense</name>
    <dbReference type="NCBI Taxonomy" id="28077"/>
    <lineage>
        <taxon>Bacteria</taxon>
        <taxon>Pseudomonadati</taxon>
        <taxon>Pseudomonadota</taxon>
        <taxon>Alphaproteobacteria</taxon>
        <taxon>Rhodospirillales</taxon>
        <taxon>Azospirillaceae</taxon>
        <taxon>Nitrospirillum</taxon>
    </lineage>
</organism>
<dbReference type="AlphaFoldDB" id="A0A560HG62"/>
<comment type="pathway">
    <text evidence="2 6">Cofactor biosynthesis; tetrahydrofolate biosynthesis; 2-amino-4-hydroxy-6-hydroxymethyl-7,8-dihydropteridine diphosphate from 7,8-dihydroneopterin triphosphate: step 3/4.</text>
</comment>
<feature type="domain" description="Dihydroneopterin aldolase/epimerase" evidence="7">
    <location>
        <begin position="42"/>
        <end position="152"/>
    </location>
</feature>
<dbReference type="PANTHER" id="PTHR42844:SF1">
    <property type="entry name" value="DIHYDRONEOPTERIN ALDOLASE 1-RELATED"/>
    <property type="match status" value="1"/>
</dbReference>
<evidence type="ECO:0000256" key="5">
    <source>
        <dbReference type="ARBA" id="ARBA00023239"/>
    </source>
</evidence>
<dbReference type="UniPathway" id="UPA00077">
    <property type="reaction ID" value="UER00154"/>
</dbReference>
<dbReference type="InterPro" id="IPR043133">
    <property type="entry name" value="GTP-CH-I_C/QueF"/>
</dbReference>
<keyword evidence="9" id="KW-1185">Reference proteome</keyword>
<keyword evidence="5 6" id="KW-0456">Lyase</keyword>
<evidence type="ECO:0000313" key="9">
    <source>
        <dbReference type="Proteomes" id="UP000315751"/>
    </source>
</evidence>
<evidence type="ECO:0000313" key="8">
    <source>
        <dbReference type="EMBL" id="TWB45426.1"/>
    </source>
</evidence>
<evidence type="ECO:0000256" key="6">
    <source>
        <dbReference type="RuleBase" id="RU362079"/>
    </source>
</evidence>
<dbReference type="Pfam" id="PF02152">
    <property type="entry name" value="FolB"/>
    <property type="match status" value="1"/>
</dbReference>
<protein>
    <recommendedName>
        <fullName evidence="6">7,8-dihydroneopterin aldolase</fullName>
        <ecNumber evidence="6">4.1.2.25</ecNumber>
    </recommendedName>
</protein>
<evidence type="ECO:0000256" key="2">
    <source>
        <dbReference type="ARBA" id="ARBA00005013"/>
    </source>
</evidence>
<evidence type="ECO:0000259" key="7">
    <source>
        <dbReference type="SMART" id="SM00905"/>
    </source>
</evidence>
<comment type="function">
    <text evidence="6">Catalyzes the conversion of 7,8-dihydroneopterin to 6-hydroxymethyl-7,8-dihydropterin.</text>
</comment>
<proteinExistence type="inferred from homology"/>
<dbReference type="EC" id="4.1.2.25" evidence="6"/>
<comment type="similarity">
    <text evidence="3 6">Belongs to the DHNA family.</text>
</comment>
<dbReference type="NCBIfam" id="TIGR00525">
    <property type="entry name" value="folB"/>
    <property type="match status" value="1"/>
</dbReference>
<dbReference type="InterPro" id="IPR006157">
    <property type="entry name" value="FolB_dom"/>
</dbReference>
<accession>A0A560HG62</accession>
<dbReference type="GO" id="GO:0046656">
    <property type="term" value="P:folic acid biosynthetic process"/>
    <property type="evidence" value="ECO:0007669"/>
    <property type="project" value="UniProtKB-UniRule"/>
</dbReference>
<gene>
    <name evidence="8" type="ORF">FBZ90_102384</name>
</gene>